<dbReference type="InterPro" id="IPR036938">
    <property type="entry name" value="PAP2/HPO_sf"/>
</dbReference>
<sequence length="164" mass="17966">MTKEKYEKMAGVIRNHPQALGMLAAGNRILTALTYGAYILLLAAEAIGRDEKFCKVLLIPAAAFFLVTVFRKVCNAKRPYELLDIEPLLKRNKAGQSFPSRHAFSIFMIAMAIGYVWMPGGILFLILGVLLAVIRVIGGVHFPRDVAAGASIGILVGILGFYIW</sequence>
<organism evidence="3 4">
    <name type="scientific">Candidatus Eubacterium avistercoris</name>
    <dbReference type="NCBI Taxonomy" id="2838567"/>
    <lineage>
        <taxon>Bacteria</taxon>
        <taxon>Bacillati</taxon>
        <taxon>Bacillota</taxon>
        <taxon>Clostridia</taxon>
        <taxon>Eubacteriales</taxon>
        <taxon>Eubacteriaceae</taxon>
        <taxon>Eubacterium</taxon>
    </lineage>
</organism>
<feature type="transmembrane region" description="Helical" evidence="1">
    <location>
        <begin position="106"/>
        <end position="134"/>
    </location>
</feature>
<feature type="transmembrane region" description="Helical" evidence="1">
    <location>
        <begin position="20"/>
        <end position="41"/>
    </location>
</feature>
<feature type="transmembrane region" description="Helical" evidence="1">
    <location>
        <begin position="53"/>
        <end position="70"/>
    </location>
</feature>
<dbReference type="PANTHER" id="PTHR14969:SF13">
    <property type="entry name" value="AT30094P"/>
    <property type="match status" value="1"/>
</dbReference>
<evidence type="ECO:0000313" key="3">
    <source>
        <dbReference type="EMBL" id="HIZ06742.1"/>
    </source>
</evidence>
<dbReference type="SUPFAM" id="SSF48317">
    <property type="entry name" value="Acid phosphatase/Vanadium-dependent haloperoxidase"/>
    <property type="match status" value="1"/>
</dbReference>
<dbReference type="InterPro" id="IPR000326">
    <property type="entry name" value="PAP2/HPO"/>
</dbReference>
<keyword evidence="1" id="KW-1133">Transmembrane helix</keyword>
<name>A0A9D2D1B3_9FIRM</name>
<dbReference type="Pfam" id="PF01569">
    <property type="entry name" value="PAP2"/>
    <property type="match status" value="1"/>
</dbReference>
<dbReference type="PANTHER" id="PTHR14969">
    <property type="entry name" value="SPHINGOSINE-1-PHOSPHATE PHOSPHOHYDROLASE"/>
    <property type="match status" value="1"/>
</dbReference>
<evidence type="ECO:0000259" key="2">
    <source>
        <dbReference type="SMART" id="SM00014"/>
    </source>
</evidence>
<feature type="domain" description="Phosphatidic acid phosphatase type 2/haloperoxidase" evidence="2">
    <location>
        <begin position="53"/>
        <end position="161"/>
    </location>
</feature>
<evidence type="ECO:0000256" key="1">
    <source>
        <dbReference type="SAM" id="Phobius"/>
    </source>
</evidence>
<dbReference type="Gene3D" id="1.20.144.10">
    <property type="entry name" value="Phosphatidic acid phosphatase type 2/haloperoxidase"/>
    <property type="match status" value="1"/>
</dbReference>
<feature type="transmembrane region" description="Helical" evidence="1">
    <location>
        <begin position="146"/>
        <end position="163"/>
    </location>
</feature>
<reference evidence="3" key="1">
    <citation type="journal article" date="2021" name="PeerJ">
        <title>Extensive microbial diversity within the chicken gut microbiome revealed by metagenomics and culture.</title>
        <authorList>
            <person name="Gilroy R."/>
            <person name="Ravi A."/>
            <person name="Getino M."/>
            <person name="Pursley I."/>
            <person name="Horton D.L."/>
            <person name="Alikhan N.F."/>
            <person name="Baker D."/>
            <person name="Gharbi K."/>
            <person name="Hall N."/>
            <person name="Watson M."/>
            <person name="Adriaenssens E.M."/>
            <person name="Foster-Nyarko E."/>
            <person name="Jarju S."/>
            <person name="Secka A."/>
            <person name="Antonio M."/>
            <person name="Oren A."/>
            <person name="Chaudhuri R.R."/>
            <person name="La Ragione R."/>
            <person name="Hildebrand F."/>
            <person name="Pallen M.J."/>
        </authorList>
    </citation>
    <scope>NUCLEOTIDE SEQUENCE</scope>
    <source>
        <strain evidence="3">CHK192-9172</strain>
    </source>
</reference>
<keyword evidence="1" id="KW-0472">Membrane</keyword>
<dbReference type="Proteomes" id="UP000824024">
    <property type="component" value="Unassembled WGS sequence"/>
</dbReference>
<keyword evidence="1" id="KW-0812">Transmembrane</keyword>
<dbReference type="EMBL" id="DXCH01000059">
    <property type="protein sequence ID" value="HIZ06742.1"/>
    <property type="molecule type" value="Genomic_DNA"/>
</dbReference>
<proteinExistence type="predicted"/>
<dbReference type="AlphaFoldDB" id="A0A9D2D1B3"/>
<evidence type="ECO:0000313" key="4">
    <source>
        <dbReference type="Proteomes" id="UP000824024"/>
    </source>
</evidence>
<accession>A0A9D2D1B3</accession>
<protein>
    <submittedName>
        <fullName evidence="3">Phosphatase PAP2 family protein</fullName>
    </submittedName>
</protein>
<gene>
    <name evidence="3" type="ORF">IAA08_02260</name>
</gene>
<reference evidence="3" key="2">
    <citation type="submission" date="2021-04" db="EMBL/GenBank/DDBJ databases">
        <authorList>
            <person name="Gilroy R."/>
        </authorList>
    </citation>
    <scope>NUCLEOTIDE SEQUENCE</scope>
    <source>
        <strain evidence="3">CHK192-9172</strain>
    </source>
</reference>
<dbReference type="SMART" id="SM00014">
    <property type="entry name" value="acidPPc"/>
    <property type="match status" value="1"/>
</dbReference>
<comment type="caution">
    <text evidence="3">The sequence shown here is derived from an EMBL/GenBank/DDBJ whole genome shotgun (WGS) entry which is preliminary data.</text>
</comment>